<evidence type="ECO:0000313" key="7">
    <source>
        <dbReference type="Proteomes" id="UP000249134"/>
    </source>
</evidence>
<evidence type="ECO:0000313" key="6">
    <source>
        <dbReference type="EMBL" id="SQI63223.1"/>
    </source>
</evidence>
<dbReference type="KEGG" id="blen:NCTC4824_03982"/>
<keyword evidence="7" id="KW-1185">Reference proteome</keyword>
<dbReference type="InterPro" id="IPR006059">
    <property type="entry name" value="SBP"/>
</dbReference>
<comment type="similarity">
    <text evidence="2">Belongs to the bacterial solute-binding protein 1 family.</text>
</comment>
<dbReference type="SUPFAM" id="SSF53850">
    <property type="entry name" value="Periplasmic binding protein-like II"/>
    <property type="match status" value="1"/>
</dbReference>
<dbReference type="PANTHER" id="PTHR43649:SF31">
    <property type="entry name" value="SN-GLYCEROL-3-PHOSPHATE-BINDING PERIPLASMIC PROTEIN UGPB"/>
    <property type="match status" value="1"/>
</dbReference>
<proteinExistence type="inferred from homology"/>
<keyword evidence="6" id="KW-0762">Sugar transport</keyword>
<dbReference type="GO" id="GO:0030313">
    <property type="term" value="C:cell envelope"/>
    <property type="evidence" value="ECO:0007669"/>
    <property type="project" value="UniProtKB-SubCell"/>
</dbReference>
<dbReference type="Gene3D" id="3.40.190.10">
    <property type="entry name" value="Periplasmic binding protein-like II"/>
    <property type="match status" value="1"/>
</dbReference>
<reference evidence="6 7" key="1">
    <citation type="submission" date="2018-06" db="EMBL/GenBank/DDBJ databases">
        <authorList>
            <consortium name="Pathogen Informatics"/>
            <person name="Doyle S."/>
        </authorList>
    </citation>
    <scope>NUCLEOTIDE SEQUENCE [LARGE SCALE GENOMIC DNA]</scope>
    <source>
        <strain evidence="6 7">NCTC4824</strain>
    </source>
</reference>
<dbReference type="PROSITE" id="PS51257">
    <property type="entry name" value="PROKAR_LIPOPROTEIN"/>
    <property type="match status" value="1"/>
</dbReference>
<evidence type="ECO:0000256" key="2">
    <source>
        <dbReference type="ARBA" id="ARBA00008520"/>
    </source>
</evidence>
<dbReference type="AlphaFoldDB" id="A0A2X4WJQ4"/>
<dbReference type="Pfam" id="PF01547">
    <property type="entry name" value="SBP_bac_1"/>
    <property type="match status" value="1"/>
</dbReference>
<evidence type="ECO:0000256" key="3">
    <source>
        <dbReference type="ARBA" id="ARBA00022448"/>
    </source>
</evidence>
<evidence type="ECO:0000256" key="5">
    <source>
        <dbReference type="SAM" id="SignalP"/>
    </source>
</evidence>
<dbReference type="EMBL" id="LS483476">
    <property type="protein sequence ID" value="SQI63223.1"/>
    <property type="molecule type" value="Genomic_DNA"/>
</dbReference>
<organism evidence="6 7">
    <name type="scientific">Lederbergia lenta</name>
    <name type="common">Bacillus lentus</name>
    <dbReference type="NCBI Taxonomy" id="1467"/>
    <lineage>
        <taxon>Bacteria</taxon>
        <taxon>Bacillati</taxon>
        <taxon>Bacillota</taxon>
        <taxon>Bacilli</taxon>
        <taxon>Bacillales</taxon>
        <taxon>Bacillaceae</taxon>
        <taxon>Lederbergia</taxon>
    </lineage>
</organism>
<keyword evidence="3" id="KW-0813">Transport</keyword>
<dbReference type="CDD" id="cd13585">
    <property type="entry name" value="PBP2_TMBP_like"/>
    <property type="match status" value="1"/>
</dbReference>
<keyword evidence="4 5" id="KW-0732">Signal</keyword>
<evidence type="ECO:0000256" key="1">
    <source>
        <dbReference type="ARBA" id="ARBA00004196"/>
    </source>
</evidence>
<dbReference type="InterPro" id="IPR050490">
    <property type="entry name" value="Bact_solute-bd_prot1"/>
</dbReference>
<dbReference type="Proteomes" id="UP000249134">
    <property type="component" value="Chromosome 1"/>
</dbReference>
<dbReference type="STRING" id="1348624.GCA_001591545_02956"/>
<name>A0A2X4WJQ4_LEDLE</name>
<sequence>MKKRSSILAIIFVCFVLLVGCSSGSSKEGSAETGKSEDTNEKVSLKMAVFPDDQETFERGYEEFKKNNPNINITFESFPQQQYYEKIRMQLSSGEGYDLFTGQMDNMIDTGLLAPLDDYIKESDMDVSGYGTMYDTYKSEDKVLSLPYRKSNWMLYYNKDLFDEKGVDYPSDDMTWKEFRELSKEMTSGSGESKVYGAFLQQWPQTWYMSAVQAGASIIDKDLTPFKEALQIRIGLEKDGSIMGWSEQVSTGAHYNAAFQKGNIAMNLIGDWHVAQLREAEAEGTIDFDWDVVPIPHPEGVAKNTSLALPVTIMMNKNTKHANEAFKFMQYMTGKEGAELFASEGYLTGYMNEDVEKAYLGDGSQKPENLHYFLETKEYPEYPMLLGVKNIVVGQIFTQEGELAIIGEQSVDKAIENITKRVKSEWANKYEDK</sequence>
<accession>A0A2X4WJQ4</accession>
<protein>
    <submittedName>
        <fullName evidence="6">Sugar transporter sugar-binding protein</fullName>
    </submittedName>
</protein>
<dbReference type="PANTHER" id="PTHR43649">
    <property type="entry name" value="ARABINOSE-BINDING PROTEIN-RELATED"/>
    <property type="match status" value="1"/>
</dbReference>
<evidence type="ECO:0000256" key="4">
    <source>
        <dbReference type="ARBA" id="ARBA00022729"/>
    </source>
</evidence>
<feature type="chain" id="PRO_5039343162" evidence="5">
    <location>
        <begin position="25"/>
        <end position="433"/>
    </location>
</feature>
<gene>
    <name evidence="6" type="primary">malX_2</name>
    <name evidence="6" type="ORF">NCTC4824_03982</name>
</gene>
<comment type="subcellular location">
    <subcellularLocation>
        <location evidence="1">Cell envelope</location>
    </subcellularLocation>
</comment>
<feature type="signal peptide" evidence="5">
    <location>
        <begin position="1"/>
        <end position="24"/>
    </location>
</feature>
<dbReference type="RefSeq" id="WP_066143698.1">
    <property type="nucleotide sequence ID" value="NZ_CBCSGM010000004.1"/>
</dbReference>